<dbReference type="KEGG" id="mgp:100543742"/>
<dbReference type="GO" id="GO:0007204">
    <property type="term" value="P:positive regulation of cytosolic calcium ion concentration"/>
    <property type="evidence" value="ECO:0007669"/>
    <property type="project" value="TreeGrafter"/>
</dbReference>
<dbReference type="InterPro" id="IPR008365">
    <property type="entry name" value="Prostanoid_rcpt"/>
</dbReference>
<dbReference type="PROSITE" id="PS50262">
    <property type="entry name" value="G_PROTEIN_RECEP_F1_2"/>
    <property type="match status" value="1"/>
</dbReference>
<dbReference type="GO" id="GO:0032496">
    <property type="term" value="P:response to lipopolysaccharide"/>
    <property type="evidence" value="ECO:0007669"/>
    <property type="project" value="Ensembl"/>
</dbReference>
<evidence type="ECO:0000256" key="3">
    <source>
        <dbReference type="ARBA" id="ARBA00022475"/>
    </source>
</evidence>
<dbReference type="InterPro" id="IPR001105">
    <property type="entry name" value="Thbox_rcpt"/>
</dbReference>
<dbReference type="CTD" id="6915"/>
<dbReference type="FunFam" id="1.20.1070.10:FF:000163">
    <property type="entry name" value="Thromboxane A2 receptor"/>
    <property type="match status" value="1"/>
</dbReference>
<feature type="transmembrane region" description="Helical" evidence="14">
    <location>
        <begin position="149"/>
        <end position="175"/>
    </location>
</feature>
<evidence type="ECO:0000256" key="6">
    <source>
        <dbReference type="ARBA" id="ARBA00022989"/>
    </source>
</evidence>
<dbReference type="GO" id="GO:0006954">
    <property type="term" value="P:inflammatory response"/>
    <property type="evidence" value="ECO:0007669"/>
    <property type="project" value="Ensembl"/>
</dbReference>
<dbReference type="PRINTS" id="PR01788">
    <property type="entry name" value="PROSTANOIDR"/>
</dbReference>
<evidence type="ECO:0000256" key="14">
    <source>
        <dbReference type="SAM" id="Phobius"/>
    </source>
</evidence>
<dbReference type="SUPFAM" id="SSF81321">
    <property type="entry name" value="Family A G protein-coupled receptor-like"/>
    <property type="match status" value="1"/>
</dbReference>
<dbReference type="PANTHER" id="PTHR11866">
    <property type="entry name" value="G-PROTEIN COUPLED RECEPTOR FAMILY 1 MEMBER"/>
    <property type="match status" value="1"/>
</dbReference>
<dbReference type="PRINTS" id="PR00429">
    <property type="entry name" value="THROMBOXANER"/>
</dbReference>
<evidence type="ECO:0000256" key="12">
    <source>
        <dbReference type="ARBA" id="ARBA00023224"/>
    </source>
</evidence>
<keyword evidence="17" id="KW-1185">Reference proteome</keyword>
<reference evidence="16" key="3">
    <citation type="submission" date="2025-09" db="UniProtKB">
        <authorList>
            <consortium name="Ensembl"/>
        </authorList>
    </citation>
    <scope>IDENTIFICATION</scope>
</reference>
<feature type="transmembrane region" description="Helical" evidence="14">
    <location>
        <begin position="116"/>
        <end position="137"/>
    </location>
</feature>
<dbReference type="Gene3D" id="1.20.1070.10">
    <property type="entry name" value="Rhodopsin 7-helix transmembrane proteins"/>
    <property type="match status" value="1"/>
</dbReference>
<dbReference type="GeneTree" id="ENSGT01030000234559"/>
<feature type="transmembrane region" description="Helical" evidence="14">
    <location>
        <begin position="377"/>
        <end position="398"/>
    </location>
</feature>
<feature type="transmembrane region" description="Helical" evidence="14">
    <location>
        <begin position="195"/>
        <end position="216"/>
    </location>
</feature>
<keyword evidence="9" id="KW-1015">Disulfide bond</keyword>
<keyword evidence="6 14" id="KW-1133">Transmembrane helix</keyword>
<dbReference type="Proteomes" id="UP000001645">
    <property type="component" value="Chromosome 30"/>
</dbReference>
<reference evidence="16 17" key="1">
    <citation type="journal article" date="2010" name="PLoS Biol.">
        <title>Multi-platform next-generation sequencing of the domestic turkey (Meleagris gallopavo): genome assembly and analysis.</title>
        <authorList>
            <person name="Dalloul R.A."/>
            <person name="Long J.A."/>
            <person name="Zimin A.V."/>
            <person name="Aslam L."/>
            <person name="Beal K."/>
            <person name="Blomberg L.A."/>
            <person name="Bouffard P."/>
            <person name="Burt D.W."/>
            <person name="Crasta O."/>
            <person name="Crooijmans R.P."/>
            <person name="Cooper K."/>
            <person name="Coulombe R.A."/>
            <person name="De S."/>
            <person name="Delany M.E."/>
            <person name="Dodgson J.B."/>
            <person name="Dong J.J."/>
            <person name="Evans C."/>
            <person name="Frederickson K.M."/>
            <person name="Flicek P."/>
            <person name="Florea L."/>
            <person name="Folkerts O."/>
            <person name="Groenen M.A."/>
            <person name="Harkins T.T."/>
            <person name="Herrero J."/>
            <person name="Hoffmann S."/>
            <person name="Megens H.J."/>
            <person name="Jiang A."/>
            <person name="de Jong P."/>
            <person name="Kaiser P."/>
            <person name="Kim H."/>
            <person name="Kim K.W."/>
            <person name="Kim S."/>
            <person name="Langenberger D."/>
            <person name="Lee M.K."/>
            <person name="Lee T."/>
            <person name="Mane S."/>
            <person name="Marcais G."/>
            <person name="Marz M."/>
            <person name="McElroy A.P."/>
            <person name="Modise T."/>
            <person name="Nefedov M."/>
            <person name="Notredame C."/>
            <person name="Paton I.R."/>
            <person name="Payne W.S."/>
            <person name="Pertea G."/>
            <person name="Prickett D."/>
            <person name="Puiu D."/>
            <person name="Qioa D."/>
            <person name="Raineri E."/>
            <person name="Ruffier M."/>
            <person name="Salzberg S.L."/>
            <person name="Schatz M.C."/>
            <person name="Scheuring C."/>
            <person name="Schmidt C.J."/>
            <person name="Schroeder S."/>
            <person name="Searle S.M."/>
            <person name="Smith E.J."/>
            <person name="Smith J."/>
            <person name="Sonstegard T.S."/>
            <person name="Stadler P.F."/>
            <person name="Tafer H."/>
            <person name="Tu Z.J."/>
            <person name="Van Tassell C.P."/>
            <person name="Vilella A.J."/>
            <person name="Williams K.P."/>
            <person name="Yorke J.A."/>
            <person name="Zhang L."/>
            <person name="Zhang H.B."/>
            <person name="Zhang X."/>
            <person name="Zhang Y."/>
            <person name="Reed K.M."/>
        </authorList>
    </citation>
    <scope>NUCLEOTIDE SEQUENCE [LARGE SCALE GENOMIC DNA]</scope>
</reference>
<dbReference type="GO" id="GO:0007189">
    <property type="term" value="P:adenylate cyclase-activating G protein-coupled receptor signaling pathway"/>
    <property type="evidence" value="ECO:0007669"/>
    <property type="project" value="TreeGrafter"/>
</dbReference>
<reference evidence="16" key="2">
    <citation type="submission" date="2025-08" db="UniProtKB">
        <authorList>
            <consortium name="Ensembl"/>
        </authorList>
    </citation>
    <scope>IDENTIFICATION</scope>
</reference>
<dbReference type="GO" id="GO:0045987">
    <property type="term" value="P:positive regulation of smooth muscle contraction"/>
    <property type="evidence" value="ECO:0007669"/>
    <property type="project" value="Ensembl"/>
</dbReference>
<keyword evidence="12" id="KW-0807">Transducer</keyword>
<dbReference type="GO" id="GO:0045907">
    <property type="term" value="P:positive regulation of vasoconstriction"/>
    <property type="evidence" value="ECO:0007669"/>
    <property type="project" value="TreeGrafter"/>
</dbReference>
<dbReference type="GO" id="GO:0004960">
    <property type="term" value="F:thromboxane receptor activity"/>
    <property type="evidence" value="ECO:0007669"/>
    <property type="project" value="Ensembl"/>
</dbReference>
<keyword evidence="5 14" id="KW-0812">Transmembrane</keyword>
<protein>
    <recommendedName>
        <fullName evidence="2">Thromboxane A2 receptor</fullName>
    </recommendedName>
    <alternativeName>
        <fullName evidence="13">Prostanoid TP receptor</fullName>
    </alternativeName>
</protein>
<sequence>MGDPTSAGSGWVTCVRVRISIKVRARVSVGLRITIRVRVLVPNAPLTPQSPVGSAPAPRTRHGAQFGGRLRPPGWGWGDTEPPNVSLASQPHTCFGVVNLSLSLNVTQPKAIASPWFSTAFGLIGLCSNLFALYVLLSSSRQLSSRSRSSFLVFLCGLVVTDFMGLLVTAAVIIPYHFTKFNWAQVDPGCHLCNFLGFSMVFFGQCPLLLGATMAGERFVGINRPFSRSTSVSKRRAWAIVAAVWGFSCALGLLPVLGLGRYTLQYPGSWCFLTLLPDTGNVVFCLLFALLGVCSVLLSFVFNTVSVVTLCRVYHDRESVQRRRDSEVEMMVQLVGIMVIATICWMPLLIFIIQTTLQQLRTGDPLPMLPGQTQQLLLIYIRMVTWNQILDPWVYILFRRAVLQRLHPGLRTRPSLLSLYPVLNPSLRRKLTQEGRLQ</sequence>
<feature type="transmembrane region" description="Helical" evidence="14">
    <location>
        <begin position="237"/>
        <end position="260"/>
    </location>
</feature>
<organism evidence="16 17">
    <name type="scientific">Meleagris gallopavo</name>
    <name type="common">Wild turkey</name>
    <dbReference type="NCBI Taxonomy" id="9103"/>
    <lineage>
        <taxon>Eukaryota</taxon>
        <taxon>Metazoa</taxon>
        <taxon>Chordata</taxon>
        <taxon>Craniata</taxon>
        <taxon>Vertebrata</taxon>
        <taxon>Euteleostomi</taxon>
        <taxon>Archelosauria</taxon>
        <taxon>Archosauria</taxon>
        <taxon>Dinosauria</taxon>
        <taxon>Saurischia</taxon>
        <taxon>Theropoda</taxon>
        <taxon>Coelurosauria</taxon>
        <taxon>Aves</taxon>
        <taxon>Neognathae</taxon>
        <taxon>Galloanserae</taxon>
        <taxon>Galliformes</taxon>
        <taxon>Phasianidae</taxon>
        <taxon>Meleagridinae</taxon>
        <taxon>Meleagris</taxon>
    </lineage>
</organism>
<gene>
    <name evidence="16" type="primary">TBXA2R</name>
</gene>
<dbReference type="Pfam" id="PF00001">
    <property type="entry name" value="7tm_1"/>
    <property type="match status" value="1"/>
</dbReference>
<evidence type="ECO:0000313" key="17">
    <source>
        <dbReference type="Proteomes" id="UP000001645"/>
    </source>
</evidence>
<evidence type="ECO:0000256" key="4">
    <source>
        <dbReference type="ARBA" id="ARBA00022553"/>
    </source>
</evidence>
<keyword evidence="7" id="KW-0297">G-protein coupled receptor</keyword>
<feature type="domain" description="G-protein coupled receptors family 1 profile" evidence="15">
    <location>
        <begin position="128"/>
        <end position="395"/>
    </location>
</feature>
<evidence type="ECO:0000256" key="11">
    <source>
        <dbReference type="ARBA" id="ARBA00023180"/>
    </source>
</evidence>
<dbReference type="InParanoid" id="G1NRK3"/>
<dbReference type="GO" id="GO:0016607">
    <property type="term" value="C:nuclear speck"/>
    <property type="evidence" value="ECO:0007669"/>
    <property type="project" value="Ensembl"/>
</dbReference>
<keyword evidence="11" id="KW-0325">Glycoprotein</keyword>
<evidence type="ECO:0000256" key="8">
    <source>
        <dbReference type="ARBA" id="ARBA00023136"/>
    </source>
</evidence>
<evidence type="ECO:0000256" key="1">
    <source>
        <dbReference type="ARBA" id="ARBA00004651"/>
    </source>
</evidence>
<feature type="transmembrane region" description="Helical" evidence="14">
    <location>
        <begin position="334"/>
        <end position="357"/>
    </location>
</feature>
<proteinExistence type="predicted"/>
<name>G1NRK3_MELGA</name>
<evidence type="ECO:0000313" key="16">
    <source>
        <dbReference type="Ensembl" id="ENSMGAP00000016676.3"/>
    </source>
</evidence>
<dbReference type="AlphaFoldDB" id="G1NRK3"/>
<evidence type="ECO:0000259" key="15">
    <source>
        <dbReference type="PROSITE" id="PS50262"/>
    </source>
</evidence>
<accession>G1NRK3</accession>
<keyword evidence="8 14" id="KW-0472">Membrane</keyword>
<evidence type="ECO:0000256" key="10">
    <source>
        <dbReference type="ARBA" id="ARBA00023170"/>
    </source>
</evidence>
<comment type="subcellular location">
    <subcellularLocation>
        <location evidence="1">Cell membrane</location>
        <topology evidence="1">Multi-pass membrane protein</topology>
    </subcellularLocation>
</comment>
<dbReference type="InterPro" id="IPR017452">
    <property type="entry name" value="GPCR_Rhodpsn_7TM"/>
</dbReference>
<dbReference type="HOGENOM" id="CLU_045991_3_0_1"/>
<keyword evidence="10" id="KW-0675">Receptor</keyword>
<dbReference type="GO" id="GO:0006939">
    <property type="term" value="P:smooth muscle contraction"/>
    <property type="evidence" value="ECO:0007669"/>
    <property type="project" value="Ensembl"/>
</dbReference>
<dbReference type="GeneID" id="100543742"/>
<dbReference type="PANTHER" id="PTHR11866:SF5">
    <property type="entry name" value="THROMBOXANE A2 RECEPTOR"/>
    <property type="match status" value="1"/>
</dbReference>
<evidence type="ECO:0000256" key="9">
    <source>
        <dbReference type="ARBA" id="ARBA00023157"/>
    </source>
</evidence>
<feature type="transmembrane region" description="Helical" evidence="14">
    <location>
        <begin position="280"/>
        <end position="313"/>
    </location>
</feature>
<dbReference type="OrthoDB" id="8631411at2759"/>
<dbReference type="RefSeq" id="XP_010723095.1">
    <property type="nucleotide sequence ID" value="XM_010724793.2"/>
</dbReference>
<dbReference type="GO" id="GO:0090051">
    <property type="term" value="P:negative regulation of cell migration involved in sprouting angiogenesis"/>
    <property type="evidence" value="ECO:0007669"/>
    <property type="project" value="Ensembl"/>
</dbReference>
<evidence type="ECO:0000256" key="7">
    <source>
        <dbReference type="ARBA" id="ARBA00023040"/>
    </source>
</evidence>
<keyword evidence="3" id="KW-1003">Cell membrane</keyword>
<dbReference type="InterPro" id="IPR000276">
    <property type="entry name" value="GPCR_Rhodpsn"/>
</dbReference>
<evidence type="ECO:0000256" key="5">
    <source>
        <dbReference type="ARBA" id="ARBA00022692"/>
    </source>
</evidence>
<dbReference type="Ensembl" id="ENSMGAT00000017650.3">
    <property type="protein sequence ID" value="ENSMGAP00000016676.3"/>
    <property type="gene ID" value="ENSMGAG00000015732.3"/>
</dbReference>
<dbReference type="GO" id="GO:0005886">
    <property type="term" value="C:plasma membrane"/>
    <property type="evidence" value="ECO:0007669"/>
    <property type="project" value="UniProtKB-SubCell"/>
</dbReference>
<keyword evidence="4" id="KW-0597">Phosphoprotein</keyword>
<evidence type="ECO:0000256" key="13">
    <source>
        <dbReference type="ARBA" id="ARBA00029815"/>
    </source>
</evidence>
<dbReference type="GO" id="GO:0045777">
    <property type="term" value="P:positive regulation of blood pressure"/>
    <property type="evidence" value="ECO:0007669"/>
    <property type="project" value="TreeGrafter"/>
</dbReference>
<evidence type="ECO:0000256" key="2">
    <source>
        <dbReference type="ARBA" id="ARBA00017628"/>
    </source>
</evidence>
<dbReference type="FunCoup" id="G1NRK3">
    <property type="interactions" value="41"/>
</dbReference>
<dbReference type="Bgee" id="ENSMGAG00000015732">
    <property type="expression patterns" value="Expressed in spleen and 16 other cell types or tissues"/>
</dbReference>